<sequence length="82" mass="9326">MPDYIPINCNFHDRLEALATLRKQCQIVYQTADGKVIETLDTIADIYTKNKEEFTVLGSGEIIRLDRLLEADGQSYLEMDAS</sequence>
<dbReference type="RefSeq" id="WP_013221711.1">
    <property type="nucleotide sequence ID" value="NC_014315.1"/>
</dbReference>
<organism evidence="1 2">
    <name type="scientific">Nitrosococcus watsoni (strain C-113)</name>
    <dbReference type="NCBI Taxonomy" id="105559"/>
    <lineage>
        <taxon>Bacteria</taxon>
        <taxon>Pseudomonadati</taxon>
        <taxon>Pseudomonadota</taxon>
        <taxon>Gammaproteobacteria</taxon>
        <taxon>Chromatiales</taxon>
        <taxon>Chromatiaceae</taxon>
        <taxon>Nitrosococcus</taxon>
    </lineage>
</organism>
<dbReference type="STRING" id="105559.Nwat_2905"/>
<proteinExistence type="predicted"/>
<dbReference type="HOGENOM" id="CLU_187661_0_0_6"/>
<dbReference type="AlphaFoldDB" id="D8KBK0"/>
<gene>
    <name evidence="1" type="ordered locus">Nwat_2905</name>
</gene>
<dbReference type="InterPro" id="IPR038626">
    <property type="entry name" value="Rof-like_sf"/>
</dbReference>
<dbReference type="eggNOG" id="COG4568">
    <property type="taxonomic scope" value="Bacteria"/>
</dbReference>
<evidence type="ECO:0008006" key="3">
    <source>
        <dbReference type="Google" id="ProtNLM"/>
    </source>
</evidence>
<dbReference type="EMBL" id="CP002086">
    <property type="protein sequence ID" value="ADJ29647.1"/>
    <property type="molecule type" value="Genomic_DNA"/>
</dbReference>
<dbReference type="Proteomes" id="UP000000393">
    <property type="component" value="Chromosome"/>
</dbReference>
<accession>D8KBK0</accession>
<dbReference type="OrthoDB" id="5344363at2"/>
<evidence type="ECO:0000313" key="2">
    <source>
        <dbReference type="Proteomes" id="UP000000393"/>
    </source>
</evidence>
<keyword evidence="2" id="KW-1185">Reference proteome</keyword>
<protein>
    <recommendedName>
        <fullName evidence="3">Transcriptional antiterminator, Rof</fullName>
    </recommendedName>
</protein>
<reference evidence="1 2" key="1">
    <citation type="submission" date="2010-06" db="EMBL/GenBank/DDBJ databases">
        <title>Complete sequence of chromosome of Nitrosococcus watsoni C-113.</title>
        <authorList>
            <consortium name="US DOE Joint Genome Institute"/>
            <person name="Lucas S."/>
            <person name="Copeland A."/>
            <person name="Lapidus A."/>
            <person name="Cheng J.-F."/>
            <person name="Bruce D."/>
            <person name="Goodwin L."/>
            <person name="Pitluck S."/>
            <person name="Malfatti S.A."/>
            <person name="Chain P.S.G."/>
            <person name="Land M."/>
            <person name="Hauser L."/>
            <person name="Kyrpides N."/>
            <person name="Ivanova N."/>
            <person name="Cambell M.A."/>
            <person name="Heidelberg J.F."/>
            <person name="Klotz M.G."/>
            <person name="Woyke T."/>
        </authorList>
    </citation>
    <scope>NUCLEOTIDE SEQUENCE [LARGE SCALE GENOMIC DNA]</scope>
    <source>
        <strain evidence="1 2">C-113</strain>
    </source>
</reference>
<dbReference type="KEGG" id="nwa:Nwat_2905"/>
<dbReference type="Gene3D" id="2.30.30.400">
    <property type="entry name" value="Rof-like"/>
    <property type="match status" value="1"/>
</dbReference>
<evidence type="ECO:0000313" key="1">
    <source>
        <dbReference type="EMBL" id="ADJ29647.1"/>
    </source>
</evidence>
<dbReference type="InterPro" id="IPR023534">
    <property type="entry name" value="Rof/RNase_P-like"/>
</dbReference>
<name>D8KBK0_NITWC</name>
<dbReference type="SUPFAM" id="SSF101744">
    <property type="entry name" value="Rof/RNase P subunit-like"/>
    <property type="match status" value="1"/>
</dbReference>